<reference evidence="1 2" key="1">
    <citation type="submission" date="2018-08" db="EMBL/GenBank/DDBJ databases">
        <title>A genome reference for cultivated species of the human gut microbiota.</title>
        <authorList>
            <person name="Zou Y."/>
            <person name="Xue W."/>
            <person name="Luo G."/>
        </authorList>
    </citation>
    <scope>NUCLEOTIDE SEQUENCE [LARGE SCALE GENOMIC DNA]</scope>
    <source>
        <strain evidence="1 2">TF10-3AC</strain>
    </source>
</reference>
<dbReference type="Pfam" id="PF11848">
    <property type="entry name" value="DUF3368"/>
    <property type="match status" value="1"/>
</dbReference>
<dbReference type="RefSeq" id="WP_117672221.1">
    <property type="nucleotide sequence ID" value="NZ_CABOGR010000011.1"/>
</dbReference>
<proteinExistence type="predicted"/>
<dbReference type="EMBL" id="QSQT01000011">
    <property type="protein sequence ID" value="RGK56325.1"/>
    <property type="molecule type" value="Genomic_DNA"/>
</dbReference>
<evidence type="ECO:0000313" key="1">
    <source>
        <dbReference type="EMBL" id="RGK56325.1"/>
    </source>
</evidence>
<accession>A0A3E4N2R5</accession>
<organism evidence="1 2">
    <name type="scientific">Phocaeicola plebeius</name>
    <dbReference type="NCBI Taxonomy" id="310297"/>
    <lineage>
        <taxon>Bacteria</taxon>
        <taxon>Pseudomonadati</taxon>
        <taxon>Bacteroidota</taxon>
        <taxon>Bacteroidia</taxon>
        <taxon>Bacteroidales</taxon>
        <taxon>Bacteroidaceae</taxon>
        <taxon>Phocaeicola</taxon>
    </lineage>
</organism>
<evidence type="ECO:0008006" key="3">
    <source>
        <dbReference type="Google" id="ProtNLM"/>
    </source>
</evidence>
<protein>
    <recommendedName>
        <fullName evidence="3">PIN domain-containing protein</fullName>
    </recommendedName>
</protein>
<gene>
    <name evidence="1" type="ORF">DXD04_07395</name>
</gene>
<keyword evidence="2" id="KW-1185">Reference proteome</keyword>
<comment type="caution">
    <text evidence="1">The sequence shown here is derived from an EMBL/GenBank/DDBJ whole genome shotgun (WGS) entry which is preliminary data.</text>
</comment>
<sequence>MGRNKVILVDADVISHFMATGYIDRLTEILQPHAVMIVENVYKEASYHPTEPDRKRKVDKWMERCKVCKIALPYANENIRREFFRLKKENPMLGDGERACMSMARFGQEVIASSNFRDVAPYCDENGIEYIGTLDVLTIAMNKGIFTSDECNRFMVEAKAKNKAKFPVDDITVYQAPEYISTF</sequence>
<dbReference type="InterPro" id="IPR021799">
    <property type="entry name" value="PIN-like_prokaryotic"/>
</dbReference>
<dbReference type="AlphaFoldDB" id="A0A3E4N2R5"/>
<name>A0A3E4N2R5_9BACT</name>
<dbReference type="Proteomes" id="UP000260862">
    <property type="component" value="Unassembled WGS sequence"/>
</dbReference>
<evidence type="ECO:0000313" key="2">
    <source>
        <dbReference type="Proteomes" id="UP000260862"/>
    </source>
</evidence>